<reference evidence="2" key="1">
    <citation type="submission" date="2016-06" db="EMBL/GenBank/DDBJ databases">
        <authorList>
            <person name="Rodrigo-Torres L."/>
            <person name="Arahal D.R."/>
        </authorList>
    </citation>
    <scope>NUCLEOTIDE SEQUENCE [LARGE SCALE GENOMIC DNA]</scope>
    <source>
        <strain evidence="2">CECT 7224</strain>
    </source>
</reference>
<organism evidence="1 2">
    <name type="scientific">Vibrio celticus</name>
    <dbReference type="NCBI Taxonomy" id="446372"/>
    <lineage>
        <taxon>Bacteria</taxon>
        <taxon>Pseudomonadati</taxon>
        <taxon>Pseudomonadota</taxon>
        <taxon>Gammaproteobacteria</taxon>
        <taxon>Vibrionales</taxon>
        <taxon>Vibrionaceae</taxon>
        <taxon>Vibrio</taxon>
    </lineage>
</organism>
<sequence length="268" mass="31017">MGYRGKVYKGDFKYKYVPYGDGAKAIINDATMKFTDPIDFNDPFDCSPSYMVGDFNELMKINQEAYKNAGRDLNLSPAQRIQEKGKMKARLQKALEDGSWKRTLQNSIGICSMTTKPCNLLMWAHYSNNHTGIVFEFSNVFPKMVDLKEFYLCAFHVNYELDKPVANLSEAHYGTDFLTKGIDWEYEDEIRCLNQEKKSGIHDYRRDLLKSVILGARIDSDDEADIRKLVKEVNQRENVSIIVYKAQMLDDKYKLIIPNHPVYGDPDW</sequence>
<dbReference type="EMBL" id="FLQZ01000073">
    <property type="protein sequence ID" value="SBT14476.1"/>
    <property type="molecule type" value="Genomic_DNA"/>
</dbReference>
<keyword evidence="2" id="KW-1185">Reference proteome</keyword>
<evidence type="ECO:0000313" key="1">
    <source>
        <dbReference type="EMBL" id="SBT14476.1"/>
    </source>
</evidence>
<dbReference type="RefSeq" id="WP_065677043.1">
    <property type="nucleotide sequence ID" value="NZ_AP025464.1"/>
</dbReference>
<dbReference type="Pfam" id="PF11185">
    <property type="entry name" value="DUF2971"/>
    <property type="match status" value="1"/>
</dbReference>
<dbReference type="Proteomes" id="UP000092819">
    <property type="component" value="Unassembled WGS sequence"/>
</dbReference>
<protein>
    <recommendedName>
        <fullName evidence="3">DUF2971 domain-containing protein</fullName>
    </recommendedName>
</protein>
<evidence type="ECO:0008006" key="3">
    <source>
        <dbReference type="Google" id="ProtNLM"/>
    </source>
</evidence>
<evidence type="ECO:0000313" key="2">
    <source>
        <dbReference type="Proteomes" id="UP000092819"/>
    </source>
</evidence>
<proteinExistence type="predicted"/>
<accession>A0A1C3JH07</accession>
<gene>
    <name evidence="1" type="ORF">VCE7224_03238</name>
</gene>
<dbReference type="InterPro" id="IPR021352">
    <property type="entry name" value="DUF2971"/>
</dbReference>
<dbReference type="AlphaFoldDB" id="A0A1C3JH07"/>
<name>A0A1C3JH07_9VIBR</name>